<keyword evidence="4" id="KW-0378">Hydrolase</keyword>
<feature type="transmembrane region" description="Helical" evidence="2">
    <location>
        <begin position="146"/>
        <end position="164"/>
    </location>
</feature>
<comment type="caution">
    <text evidence="4">The sequence shown here is derived from an EMBL/GenBank/DDBJ whole genome shotgun (WGS) entry which is preliminary data.</text>
</comment>
<keyword evidence="2" id="KW-1133">Transmembrane helix</keyword>
<dbReference type="EC" id="3.4.23.43" evidence="4"/>
<sequence>MGPFRADLPIAALVVIGLAYAILAAGSVALAVIDARTHRLPNRWVLPGYPILIVLLTVACLCGAPWSSLLRAVVAGAVLFAFYLLLRMLGPGGMGGGDVKLAGVLGIALGWVGWGALAVGAFAGFVLGGIYGVMLIALRRASAKTAVPFGPWMLAGAWVGILFGEDLGHRLLALPV</sequence>
<accession>A0A7W7BRS0</accession>
<protein>
    <submittedName>
        <fullName evidence="4">Leader peptidase (Prepilin peptidase)/N-methyltransferase</fullName>
        <ecNumber evidence="4">2.1.1.-</ecNumber>
        <ecNumber evidence="4">3.4.23.43</ecNumber>
    </submittedName>
</protein>
<dbReference type="GO" id="GO:0008168">
    <property type="term" value="F:methyltransferase activity"/>
    <property type="evidence" value="ECO:0007669"/>
    <property type="project" value="UniProtKB-KW"/>
</dbReference>
<proteinExistence type="inferred from homology"/>
<dbReference type="EMBL" id="JACHMD010000001">
    <property type="protein sequence ID" value="MBB4667648.1"/>
    <property type="molecule type" value="Genomic_DNA"/>
</dbReference>
<dbReference type="RefSeq" id="WP_343066111.1">
    <property type="nucleotide sequence ID" value="NZ_JACHMD010000001.1"/>
</dbReference>
<dbReference type="Proteomes" id="UP000573729">
    <property type="component" value="Unassembled WGS sequence"/>
</dbReference>
<feature type="domain" description="Prepilin type IV endopeptidase peptidase" evidence="3">
    <location>
        <begin position="22"/>
        <end position="133"/>
    </location>
</feature>
<evidence type="ECO:0000256" key="2">
    <source>
        <dbReference type="SAM" id="Phobius"/>
    </source>
</evidence>
<dbReference type="Pfam" id="PF01478">
    <property type="entry name" value="Peptidase_A24"/>
    <property type="match status" value="1"/>
</dbReference>
<dbReference type="EC" id="2.1.1.-" evidence="4"/>
<feature type="transmembrane region" description="Helical" evidence="2">
    <location>
        <begin position="101"/>
        <end position="134"/>
    </location>
</feature>
<evidence type="ECO:0000313" key="4">
    <source>
        <dbReference type="EMBL" id="MBB4667648.1"/>
    </source>
</evidence>
<evidence type="ECO:0000256" key="1">
    <source>
        <dbReference type="ARBA" id="ARBA00005801"/>
    </source>
</evidence>
<feature type="transmembrane region" description="Helical" evidence="2">
    <location>
        <begin position="12"/>
        <end position="33"/>
    </location>
</feature>
<keyword evidence="4" id="KW-0808">Transferase</keyword>
<organism evidence="4 5">
    <name type="scientific">Microbacterium marinum</name>
    <dbReference type="NCBI Taxonomy" id="421115"/>
    <lineage>
        <taxon>Bacteria</taxon>
        <taxon>Bacillati</taxon>
        <taxon>Actinomycetota</taxon>
        <taxon>Actinomycetes</taxon>
        <taxon>Micrococcales</taxon>
        <taxon>Microbacteriaceae</taxon>
        <taxon>Microbacterium</taxon>
    </lineage>
</organism>
<keyword evidence="5" id="KW-1185">Reference proteome</keyword>
<feature type="transmembrane region" description="Helical" evidence="2">
    <location>
        <begin position="72"/>
        <end position="89"/>
    </location>
</feature>
<dbReference type="GO" id="GO:0006465">
    <property type="term" value="P:signal peptide processing"/>
    <property type="evidence" value="ECO:0007669"/>
    <property type="project" value="TreeGrafter"/>
</dbReference>
<dbReference type="GO" id="GO:0032259">
    <property type="term" value="P:methylation"/>
    <property type="evidence" value="ECO:0007669"/>
    <property type="project" value="UniProtKB-KW"/>
</dbReference>
<feature type="transmembrane region" description="Helical" evidence="2">
    <location>
        <begin position="45"/>
        <end position="66"/>
    </location>
</feature>
<keyword evidence="4" id="KW-0489">Methyltransferase</keyword>
<dbReference type="PANTHER" id="PTHR30487:SF0">
    <property type="entry name" value="PREPILIN LEADER PEPTIDASE_N-METHYLTRANSFERASE-RELATED"/>
    <property type="match status" value="1"/>
</dbReference>
<dbReference type="GO" id="GO:0004190">
    <property type="term" value="F:aspartic-type endopeptidase activity"/>
    <property type="evidence" value="ECO:0007669"/>
    <property type="project" value="UniProtKB-EC"/>
</dbReference>
<dbReference type="PANTHER" id="PTHR30487">
    <property type="entry name" value="TYPE 4 PREPILIN-LIKE PROTEINS LEADER PEPTIDE-PROCESSING ENZYME"/>
    <property type="match status" value="1"/>
</dbReference>
<dbReference type="AlphaFoldDB" id="A0A7W7BRS0"/>
<evidence type="ECO:0000313" key="5">
    <source>
        <dbReference type="Proteomes" id="UP000573729"/>
    </source>
</evidence>
<keyword evidence="2" id="KW-0812">Transmembrane</keyword>
<evidence type="ECO:0000259" key="3">
    <source>
        <dbReference type="Pfam" id="PF01478"/>
    </source>
</evidence>
<name>A0A7W7BRS0_9MICO</name>
<keyword evidence="2" id="KW-0472">Membrane</keyword>
<gene>
    <name evidence="4" type="ORF">BKA24_002357</name>
</gene>
<dbReference type="InterPro" id="IPR000045">
    <property type="entry name" value="Prepilin_IV_endopep_pep"/>
</dbReference>
<dbReference type="InterPro" id="IPR050882">
    <property type="entry name" value="Prepilin_peptidase/N-MTase"/>
</dbReference>
<dbReference type="Gene3D" id="1.20.120.1220">
    <property type="match status" value="1"/>
</dbReference>
<comment type="similarity">
    <text evidence="1">Belongs to the peptidase A24 family.</text>
</comment>
<reference evidence="4 5" key="1">
    <citation type="submission" date="2020-08" db="EMBL/GenBank/DDBJ databases">
        <title>Sequencing the genomes of 1000 actinobacteria strains.</title>
        <authorList>
            <person name="Klenk H.-P."/>
        </authorList>
    </citation>
    <scope>NUCLEOTIDE SEQUENCE [LARGE SCALE GENOMIC DNA]</scope>
    <source>
        <strain evidence="4 5">DSM 24947</strain>
    </source>
</reference>
<dbReference type="GO" id="GO:0005886">
    <property type="term" value="C:plasma membrane"/>
    <property type="evidence" value="ECO:0007669"/>
    <property type="project" value="TreeGrafter"/>
</dbReference>